<gene>
    <name evidence="7" type="ORF">QI30_00160</name>
</gene>
<feature type="transmembrane region" description="Helical" evidence="6">
    <location>
        <begin position="86"/>
        <end position="105"/>
    </location>
</feature>
<feature type="transmembrane region" description="Helical" evidence="6">
    <location>
        <begin position="117"/>
        <end position="138"/>
    </location>
</feature>
<dbReference type="CDD" id="cd13124">
    <property type="entry name" value="MATE_SpoVB_like"/>
    <property type="match status" value="1"/>
</dbReference>
<dbReference type="GO" id="GO:0005886">
    <property type="term" value="C:plasma membrane"/>
    <property type="evidence" value="ECO:0007669"/>
    <property type="project" value="UniProtKB-SubCell"/>
</dbReference>
<feature type="transmembrane region" description="Helical" evidence="6">
    <location>
        <begin position="51"/>
        <end position="74"/>
    </location>
</feature>
<evidence type="ECO:0000256" key="2">
    <source>
        <dbReference type="ARBA" id="ARBA00022475"/>
    </source>
</evidence>
<name>A0A433RYV3_9BACL</name>
<evidence type="ECO:0000313" key="8">
    <source>
        <dbReference type="Proteomes" id="UP000288623"/>
    </source>
</evidence>
<dbReference type="Pfam" id="PF01943">
    <property type="entry name" value="Polysacc_synt"/>
    <property type="match status" value="1"/>
</dbReference>
<feature type="transmembrane region" description="Helical" evidence="6">
    <location>
        <begin position="283"/>
        <end position="305"/>
    </location>
</feature>
<accession>A0A433RYV3</accession>
<dbReference type="InterPro" id="IPR002797">
    <property type="entry name" value="Polysacc_synth"/>
</dbReference>
<evidence type="ECO:0000256" key="1">
    <source>
        <dbReference type="ARBA" id="ARBA00004651"/>
    </source>
</evidence>
<dbReference type="Proteomes" id="UP000288623">
    <property type="component" value="Unassembled WGS sequence"/>
</dbReference>
<sequence>MSKSNGMKDYAKGVMVLTLAMLFVKVLSMVYRIPFQNLVGDEGFYIYQQVYPFVAVFMTWTASGLAIAISRVLTESNESWDELMRVMLRYLVALALVLFIGLYSLSSFFASMMGDSGLAPLLKVGSYIALTIPFLALYKGHAQATGDLHVVAKSQVAEQLVRVAIILVGTWLVMRAGASLYIAGEVATIGTVVGEVAGVLVLYVLLRKKAHISWKRTTISRARQWHLMKRLTIYSIGISLSSLLLILFQLVDSFTIFETLVDKGMAINEAMAEKGIYDRGQPLVQVGLVLASSLSMAIVPLITTAMKRHQKAEAANYMRLTFSVSMLVGVAATAGLMLVMPYMNAMMFKTNALSGVLSLFVLQIVWLSIIMPMMAVLQGLGYTKHPSLLLIGGLIVKLLCNDVFIQWFGIAGAALASNAGLAFTALLLIRFIKKVYPISLVSPTFTRGVLLATLAMAFAVEIWIFGITFMCATYNVSFRMTATITALTAVCVGAIAFLTVCAKREVLSVEDWSVLPLGRRVAAFQLYVNRVKK</sequence>
<dbReference type="InterPro" id="IPR024923">
    <property type="entry name" value="PG_synth_SpoVB"/>
</dbReference>
<keyword evidence="2" id="KW-1003">Cell membrane</keyword>
<comment type="caution">
    <text evidence="7">The sequence shown here is derived from an EMBL/GenBank/DDBJ whole genome shotgun (WGS) entry which is preliminary data.</text>
</comment>
<keyword evidence="5 6" id="KW-0472">Membrane</keyword>
<feature type="transmembrane region" description="Helical" evidence="6">
    <location>
        <begin position="317"/>
        <end position="340"/>
    </location>
</feature>
<feature type="transmembrane region" description="Helical" evidence="6">
    <location>
        <begin position="188"/>
        <end position="206"/>
    </location>
</feature>
<evidence type="ECO:0000256" key="5">
    <source>
        <dbReference type="ARBA" id="ARBA00023136"/>
    </source>
</evidence>
<dbReference type="OrthoDB" id="9775950at2"/>
<dbReference type="PANTHER" id="PTHR30250:SF29">
    <property type="entry name" value="POLYSACCHARIDE BIOSYNTHESIS PROTEIN C-TERMINAL DOMAIN-CONTAINING PROTEIN"/>
    <property type="match status" value="1"/>
</dbReference>
<reference evidence="7 8" key="1">
    <citation type="submission" date="2014-11" db="EMBL/GenBank/DDBJ databases">
        <title>Genome sequence and analysis of novel Kurthia sp.</title>
        <authorList>
            <person name="Lawson J.N."/>
            <person name="Gonzalez J.E."/>
            <person name="Rinauldi L."/>
            <person name="Xuan Z."/>
            <person name="Firman A."/>
            <person name="Shaddox L."/>
            <person name="Trudeau A."/>
            <person name="Shah S."/>
            <person name="Reiman D."/>
        </authorList>
    </citation>
    <scope>NUCLEOTIDE SEQUENCE [LARGE SCALE GENOMIC DNA]</scope>
    <source>
        <strain evidence="7 8">3B1D</strain>
    </source>
</reference>
<feature type="transmembrane region" description="Helical" evidence="6">
    <location>
        <begin position="352"/>
        <end position="375"/>
    </location>
</feature>
<feature type="transmembrane region" description="Helical" evidence="6">
    <location>
        <begin position="387"/>
        <end position="404"/>
    </location>
</feature>
<comment type="subcellular location">
    <subcellularLocation>
        <location evidence="1">Cell membrane</location>
        <topology evidence="1">Multi-pass membrane protein</topology>
    </subcellularLocation>
</comment>
<organism evidence="7 8">
    <name type="scientific">Candidatus Kurthia intestinigallinarum</name>
    <dbReference type="NCBI Taxonomy" id="1562256"/>
    <lineage>
        <taxon>Bacteria</taxon>
        <taxon>Bacillati</taxon>
        <taxon>Bacillota</taxon>
        <taxon>Bacilli</taxon>
        <taxon>Bacillales</taxon>
        <taxon>Caryophanaceae</taxon>
        <taxon>Kurthia</taxon>
    </lineage>
</organism>
<evidence type="ECO:0000313" key="7">
    <source>
        <dbReference type="EMBL" id="RUS58468.1"/>
    </source>
</evidence>
<keyword evidence="4 6" id="KW-1133">Transmembrane helix</keyword>
<dbReference type="EMBL" id="JTFC01000001">
    <property type="protein sequence ID" value="RUS58468.1"/>
    <property type="molecule type" value="Genomic_DNA"/>
</dbReference>
<dbReference type="InterPro" id="IPR050833">
    <property type="entry name" value="Poly_Biosynth_Transport"/>
</dbReference>
<keyword evidence="3 6" id="KW-0812">Transmembrane</keyword>
<feature type="transmembrane region" description="Helical" evidence="6">
    <location>
        <begin position="449"/>
        <end position="476"/>
    </location>
</feature>
<keyword evidence="8" id="KW-1185">Reference proteome</keyword>
<evidence type="ECO:0000256" key="4">
    <source>
        <dbReference type="ARBA" id="ARBA00022989"/>
    </source>
</evidence>
<dbReference type="PANTHER" id="PTHR30250">
    <property type="entry name" value="PST FAMILY PREDICTED COLANIC ACID TRANSPORTER"/>
    <property type="match status" value="1"/>
</dbReference>
<feature type="transmembrane region" description="Helical" evidence="6">
    <location>
        <begin position="159"/>
        <end position="182"/>
    </location>
</feature>
<proteinExistence type="predicted"/>
<feature type="transmembrane region" description="Helical" evidence="6">
    <location>
        <begin position="482"/>
        <end position="502"/>
    </location>
</feature>
<dbReference type="RefSeq" id="WP_126988949.1">
    <property type="nucleotide sequence ID" value="NZ_JTFC01000001.1"/>
</dbReference>
<evidence type="ECO:0000256" key="3">
    <source>
        <dbReference type="ARBA" id="ARBA00022692"/>
    </source>
</evidence>
<evidence type="ECO:0000256" key="6">
    <source>
        <dbReference type="SAM" id="Phobius"/>
    </source>
</evidence>
<dbReference type="AlphaFoldDB" id="A0A433RYV3"/>
<protein>
    <submittedName>
        <fullName evidence="7">Membrane protein</fullName>
    </submittedName>
</protein>
<feature type="transmembrane region" description="Helical" evidence="6">
    <location>
        <begin position="231"/>
        <end position="251"/>
    </location>
</feature>
<feature type="transmembrane region" description="Helical" evidence="6">
    <location>
        <begin position="12"/>
        <end position="31"/>
    </location>
</feature>
<feature type="transmembrane region" description="Helical" evidence="6">
    <location>
        <begin position="410"/>
        <end position="429"/>
    </location>
</feature>